<dbReference type="Proteomes" id="UP001501371">
    <property type="component" value="Unassembled WGS sequence"/>
</dbReference>
<evidence type="ECO:0008006" key="4">
    <source>
        <dbReference type="Google" id="ProtNLM"/>
    </source>
</evidence>
<organism evidence="2 3">
    <name type="scientific">Streptomyces hebeiensis</name>
    <dbReference type="NCBI Taxonomy" id="229486"/>
    <lineage>
        <taxon>Bacteria</taxon>
        <taxon>Bacillati</taxon>
        <taxon>Actinomycetota</taxon>
        <taxon>Actinomycetes</taxon>
        <taxon>Kitasatosporales</taxon>
        <taxon>Streptomycetaceae</taxon>
        <taxon>Streptomyces</taxon>
    </lineage>
</organism>
<feature type="compositionally biased region" description="Basic residues" evidence="1">
    <location>
        <begin position="152"/>
        <end position="173"/>
    </location>
</feature>
<feature type="compositionally biased region" description="Basic residues" evidence="1">
    <location>
        <begin position="186"/>
        <end position="201"/>
    </location>
</feature>
<name>A0ABN1UIP9_9ACTN</name>
<dbReference type="EMBL" id="BAAAKV010000004">
    <property type="protein sequence ID" value="GAA1153768.1"/>
    <property type="molecule type" value="Genomic_DNA"/>
</dbReference>
<feature type="compositionally biased region" description="Low complexity" evidence="1">
    <location>
        <begin position="174"/>
        <end position="185"/>
    </location>
</feature>
<comment type="caution">
    <text evidence="2">The sequence shown here is derived from an EMBL/GenBank/DDBJ whole genome shotgun (WGS) entry which is preliminary data.</text>
</comment>
<proteinExistence type="predicted"/>
<protein>
    <recommendedName>
        <fullName evidence="4">Helix-turn-helix domain-containing protein</fullName>
    </recommendedName>
</protein>
<evidence type="ECO:0000256" key="1">
    <source>
        <dbReference type="SAM" id="MobiDB-lite"/>
    </source>
</evidence>
<sequence>MRIHRTAPTRSFSTFANALLRDHTISWCAADVLMYLLSLPNGARSSIRSLAELRKEGRARIAESLRELEESRYLRRVVAKDRETGRFSTVYEVFDAPYSNGGDGEGVGDGDRNGRNLASGEGTCSRTASAGSCRPRRLRRRYATSASAAAHPCRRRPTAAPARPRRPPPRPRRAASWTRRAASWTRRARAARWSARRWRGR</sequence>
<evidence type="ECO:0000313" key="2">
    <source>
        <dbReference type="EMBL" id="GAA1153768.1"/>
    </source>
</evidence>
<keyword evidence="3" id="KW-1185">Reference proteome</keyword>
<gene>
    <name evidence="2" type="ORF">GCM10009654_06640</name>
</gene>
<accession>A0ABN1UIP9</accession>
<reference evidence="2 3" key="1">
    <citation type="journal article" date="2019" name="Int. J. Syst. Evol. Microbiol.">
        <title>The Global Catalogue of Microorganisms (GCM) 10K type strain sequencing project: providing services to taxonomists for standard genome sequencing and annotation.</title>
        <authorList>
            <consortium name="The Broad Institute Genomics Platform"/>
            <consortium name="The Broad Institute Genome Sequencing Center for Infectious Disease"/>
            <person name="Wu L."/>
            <person name="Ma J."/>
        </authorList>
    </citation>
    <scope>NUCLEOTIDE SEQUENCE [LARGE SCALE GENOMIC DNA]</scope>
    <source>
        <strain evidence="2 3">JCM 12696</strain>
    </source>
</reference>
<feature type="region of interest" description="Disordered" evidence="1">
    <location>
        <begin position="101"/>
        <end position="201"/>
    </location>
</feature>
<evidence type="ECO:0000313" key="3">
    <source>
        <dbReference type="Proteomes" id="UP001501371"/>
    </source>
</evidence>